<dbReference type="CDD" id="cd00130">
    <property type="entry name" value="PAS"/>
    <property type="match status" value="3"/>
</dbReference>
<dbReference type="SMART" id="SM00448">
    <property type="entry name" value="REC"/>
    <property type="match status" value="1"/>
</dbReference>
<dbReference type="InterPro" id="IPR035965">
    <property type="entry name" value="PAS-like_dom_sf"/>
</dbReference>
<evidence type="ECO:0000259" key="8">
    <source>
        <dbReference type="PROSITE" id="PS50113"/>
    </source>
</evidence>
<feature type="domain" description="PAC" evidence="8">
    <location>
        <begin position="348"/>
        <end position="400"/>
    </location>
</feature>
<dbReference type="EC" id="2.7.13.3" evidence="2"/>
<dbReference type="Pfam" id="PF08447">
    <property type="entry name" value="PAS_3"/>
    <property type="match status" value="1"/>
</dbReference>
<accession>A0A1B1AL64</accession>
<dbReference type="AlphaFoldDB" id="A0A1B1AL64"/>
<gene>
    <name evidence="9" type="ORF">ATE48_16030</name>
</gene>
<dbReference type="SMART" id="SM00086">
    <property type="entry name" value="PAC"/>
    <property type="match status" value="2"/>
</dbReference>
<protein>
    <recommendedName>
        <fullName evidence="2">histidine kinase</fullName>
        <ecNumber evidence="2">2.7.13.3</ecNumber>
    </recommendedName>
</protein>
<organism evidence="9 10">
    <name type="scientific">Candidatus Viadribacter manganicus</name>
    <dbReference type="NCBI Taxonomy" id="1759059"/>
    <lineage>
        <taxon>Bacteria</taxon>
        <taxon>Pseudomonadati</taxon>
        <taxon>Pseudomonadota</taxon>
        <taxon>Alphaproteobacteria</taxon>
        <taxon>Hyphomonadales</taxon>
        <taxon>Hyphomonadaceae</taxon>
        <taxon>Candidatus Viadribacter</taxon>
    </lineage>
</organism>
<dbReference type="OrthoDB" id="7284568at2"/>
<dbReference type="Pfam" id="PF08448">
    <property type="entry name" value="PAS_4"/>
    <property type="match status" value="1"/>
</dbReference>
<dbReference type="PROSITE" id="PS50112">
    <property type="entry name" value="PAS"/>
    <property type="match status" value="3"/>
</dbReference>
<dbReference type="STRING" id="1759059.ATE48_16030"/>
<dbReference type="PRINTS" id="PR00344">
    <property type="entry name" value="BCTRLSENSOR"/>
</dbReference>
<dbReference type="GO" id="GO:0000155">
    <property type="term" value="F:phosphorelay sensor kinase activity"/>
    <property type="evidence" value="ECO:0007669"/>
    <property type="project" value="InterPro"/>
</dbReference>
<dbReference type="InterPro" id="IPR001610">
    <property type="entry name" value="PAC"/>
</dbReference>
<dbReference type="InterPro" id="IPR000700">
    <property type="entry name" value="PAS-assoc_C"/>
</dbReference>
<dbReference type="InterPro" id="IPR036890">
    <property type="entry name" value="HATPase_C_sf"/>
</dbReference>
<dbReference type="RefSeq" id="WP_066773229.1">
    <property type="nucleotide sequence ID" value="NZ_CP013244.1"/>
</dbReference>
<feature type="modified residue" description="4-aspartylphosphate" evidence="4">
    <location>
        <position position="701"/>
    </location>
</feature>
<dbReference type="CDD" id="cd00082">
    <property type="entry name" value="HisKA"/>
    <property type="match status" value="1"/>
</dbReference>
<dbReference type="SMART" id="SM00091">
    <property type="entry name" value="PAS"/>
    <property type="match status" value="3"/>
</dbReference>
<evidence type="ECO:0000313" key="9">
    <source>
        <dbReference type="EMBL" id="ANP47316.1"/>
    </source>
</evidence>
<dbReference type="InParanoid" id="A0A1B1AL64"/>
<dbReference type="InterPro" id="IPR000014">
    <property type="entry name" value="PAS"/>
</dbReference>
<reference evidence="9 10" key="1">
    <citation type="submission" date="2015-11" db="EMBL/GenBank/DDBJ databases">
        <title>Whole-Genome Sequence of Candidatus Oderbacter manganicum from the National Park Lower Oder Valley, Germany.</title>
        <authorList>
            <person name="Braun B."/>
            <person name="Liere K."/>
            <person name="Szewzyk U."/>
        </authorList>
    </citation>
    <scope>NUCLEOTIDE SEQUENCE [LARGE SCALE GENOMIC DNA]</scope>
    <source>
        <strain evidence="9 10">OTSz_A_272</strain>
    </source>
</reference>
<dbReference type="InterPro" id="IPR003661">
    <property type="entry name" value="HisK_dim/P_dom"/>
</dbReference>
<evidence type="ECO:0000259" key="5">
    <source>
        <dbReference type="PROSITE" id="PS50109"/>
    </source>
</evidence>
<dbReference type="InterPro" id="IPR001789">
    <property type="entry name" value="Sig_transdc_resp-reg_receiver"/>
</dbReference>
<dbReference type="PROSITE" id="PS50109">
    <property type="entry name" value="HIS_KIN"/>
    <property type="match status" value="1"/>
</dbReference>
<proteinExistence type="predicted"/>
<dbReference type="InterPro" id="IPR005467">
    <property type="entry name" value="His_kinase_dom"/>
</dbReference>
<dbReference type="InterPro" id="IPR011006">
    <property type="entry name" value="CheY-like_superfamily"/>
</dbReference>
<dbReference type="Pfam" id="PF13426">
    <property type="entry name" value="PAS_9"/>
    <property type="match status" value="1"/>
</dbReference>
<dbReference type="Pfam" id="PF00512">
    <property type="entry name" value="HisKA"/>
    <property type="match status" value="1"/>
</dbReference>
<dbReference type="Pfam" id="PF02518">
    <property type="entry name" value="HATPase_c"/>
    <property type="match status" value="1"/>
</dbReference>
<dbReference type="InterPro" id="IPR036097">
    <property type="entry name" value="HisK_dim/P_sf"/>
</dbReference>
<comment type="catalytic activity">
    <reaction evidence="1">
        <text>ATP + protein L-histidine = ADP + protein N-phospho-L-histidine.</text>
        <dbReference type="EC" id="2.7.13.3"/>
    </reaction>
</comment>
<feature type="domain" description="PAS" evidence="7">
    <location>
        <begin position="36"/>
        <end position="98"/>
    </location>
</feature>
<feature type="domain" description="Histidine kinase" evidence="5">
    <location>
        <begin position="413"/>
        <end position="631"/>
    </location>
</feature>
<evidence type="ECO:0000256" key="4">
    <source>
        <dbReference type="PROSITE-ProRule" id="PRU00169"/>
    </source>
</evidence>
<dbReference type="EMBL" id="CP013244">
    <property type="protein sequence ID" value="ANP47316.1"/>
    <property type="molecule type" value="Genomic_DNA"/>
</dbReference>
<dbReference type="InterPro" id="IPR013655">
    <property type="entry name" value="PAS_fold_3"/>
</dbReference>
<feature type="domain" description="PAS" evidence="7">
    <location>
        <begin position="165"/>
        <end position="197"/>
    </location>
</feature>
<dbReference type="Proteomes" id="UP000092498">
    <property type="component" value="Chromosome"/>
</dbReference>
<dbReference type="KEGG" id="cbot:ATE48_16030"/>
<dbReference type="NCBIfam" id="TIGR00229">
    <property type="entry name" value="sensory_box"/>
    <property type="match status" value="2"/>
</dbReference>
<dbReference type="Gene3D" id="3.40.50.2300">
    <property type="match status" value="1"/>
</dbReference>
<dbReference type="SMART" id="SM00387">
    <property type="entry name" value="HATPase_c"/>
    <property type="match status" value="1"/>
</dbReference>
<evidence type="ECO:0000259" key="7">
    <source>
        <dbReference type="PROSITE" id="PS50112"/>
    </source>
</evidence>
<evidence type="ECO:0000256" key="1">
    <source>
        <dbReference type="ARBA" id="ARBA00000085"/>
    </source>
</evidence>
<sequence>MQFFREGRTGKGMSGADESKAAIGGDGLAGQLYASLESMPDAFILLDAGWRFTYVNAQAEVLLQRGRSELLGRIIWEEFPERPERIARREFTRVIETGGSTTFELDFQPTGIRLEVRAFSSQGGVAIYFRDITERHGTQETMRLLQSAISRLKDVVIITQAGPIADGPPIVFVNEAFTTMTGYTPVEVLGKTLRFLHGPKTDPGELMRGRDLLMRGRSARTEIINYTKDGREIWVEGEMSPLLNDDGVVTHIVVVARDITERKHADFLLKESTERFRIVAQATADVVWDWNLVDDTMWWSDGMRSVFGYGPEQRSPTSESWTMALHPDDQARVLAGIHAVIDGGGEIWADEYRFFRADGSCAQVTDRGSVIRDQEGRPMRMVGSMVDVTAQRELEAQLRQSQRLEAVGQLTGGVAHDFNNLLTVILSNAELLETSLAGNDQLHMLAEMTRLAAERGAELTSRLLSFSRRQALDPQPVDVRALANSMDQLLRRALGEQVEIRIVSNGDVWDALIDALQLESALLNLCINARDAMPGGGTLTVEVSNVALDAEAGSPAGDFVILSVCDTGAGMDENTRARVFEPFFTTKEVGKGSGLGLSMVYGFITQSKGRIAIESELGKGTCVKLYLPRSREARRTEGVVVNEAAATGRERILLVEDDDLLRAQVGGELQNLGYRVVSARSGAEALYMLREGEVFDLLFTDVVMAGMSGSQLSALAHEIAPDMPVLYTSGHPETMMDDEGYLAPGVTLLRKPYRRRELAAKLRDVLGAAALRREG</sequence>
<evidence type="ECO:0000256" key="2">
    <source>
        <dbReference type="ARBA" id="ARBA00012438"/>
    </source>
</evidence>
<keyword evidence="3 4" id="KW-0597">Phosphoprotein</keyword>
<dbReference type="PANTHER" id="PTHR43065:SF49">
    <property type="entry name" value="HISTIDINE KINASE"/>
    <property type="match status" value="1"/>
</dbReference>
<keyword evidence="10" id="KW-1185">Reference proteome</keyword>
<dbReference type="SMART" id="SM00388">
    <property type="entry name" value="HisKA"/>
    <property type="match status" value="1"/>
</dbReference>
<dbReference type="Gene3D" id="1.10.287.130">
    <property type="match status" value="1"/>
</dbReference>
<dbReference type="PROSITE" id="PS50113">
    <property type="entry name" value="PAC"/>
    <property type="match status" value="2"/>
</dbReference>
<dbReference type="SUPFAM" id="SSF47384">
    <property type="entry name" value="Homodimeric domain of signal transducing histidine kinase"/>
    <property type="match status" value="1"/>
</dbReference>
<dbReference type="Gene3D" id="3.30.565.10">
    <property type="entry name" value="Histidine kinase-like ATPase, C-terminal domain"/>
    <property type="match status" value="1"/>
</dbReference>
<dbReference type="PROSITE" id="PS50110">
    <property type="entry name" value="RESPONSE_REGULATORY"/>
    <property type="match status" value="1"/>
</dbReference>
<dbReference type="InterPro" id="IPR003594">
    <property type="entry name" value="HATPase_dom"/>
</dbReference>
<evidence type="ECO:0000256" key="3">
    <source>
        <dbReference type="ARBA" id="ARBA00022553"/>
    </source>
</evidence>
<feature type="domain" description="PAS" evidence="7">
    <location>
        <begin position="272"/>
        <end position="344"/>
    </location>
</feature>
<dbReference type="Gene3D" id="3.30.450.20">
    <property type="entry name" value="PAS domain"/>
    <property type="match status" value="3"/>
</dbReference>
<dbReference type="InterPro" id="IPR013656">
    <property type="entry name" value="PAS_4"/>
</dbReference>
<dbReference type="SUPFAM" id="SSF55785">
    <property type="entry name" value="PYP-like sensor domain (PAS domain)"/>
    <property type="match status" value="3"/>
</dbReference>
<dbReference type="InterPro" id="IPR004358">
    <property type="entry name" value="Sig_transdc_His_kin-like_C"/>
</dbReference>
<feature type="domain" description="Response regulatory" evidence="6">
    <location>
        <begin position="651"/>
        <end position="766"/>
    </location>
</feature>
<dbReference type="SUPFAM" id="SSF52172">
    <property type="entry name" value="CheY-like"/>
    <property type="match status" value="1"/>
</dbReference>
<dbReference type="PANTHER" id="PTHR43065">
    <property type="entry name" value="SENSOR HISTIDINE KINASE"/>
    <property type="match status" value="1"/>
</dbReference>
<feature type="domain" description="PAC" evidence="8">
    <location>
        <begin position="217"/>
        <end position="271"/>
    </location>
</feature>
<evidence type="ECO:0000259" key="6">
    <source>
        <dbReference type="PROSITE" id="PS50110"/>
    </source>
</evidence>
<dbReference type="Pfam" id="PF00072">
    <property type="entry name" value="Response_reg"/>
    <property type="match status" value="1"/>
</dbReference>
<dbReference type="SUPFAM" id="SSF55874">
    <property type="entry name" value="ATPase domain of HSP90 chaperone/DNA topoisomerase II/histidine kinase"/>
    <property type="match status" value="1"/>
</dbReference>
<name>A0A1B1AL64_9PROT</name>
<evidence type="ECO:0000313" key="10">
    <source>
        <dbReference type="Proteomes" id="UP000092498"/>
    </source>
</evidence>